<dbReference type="InterPro" id="IPR013103">
    <property type="entry name" value="RVT_2"/>
</dbReference>
<dbReference type="PANTHER" id="PTHR31920">
    <property type="entry name" value="B3 DOMAIN-CONTAINING"/>
    <property type="match status" value="1"/>
</dbReference>
<gene>
    <name evidence="8" type="ORF">QYE76_059268</name>
</gene>
<dbReference type="Gene3D" id="2.40.330.10">
    <property type="entry name" value="DNA-binding pseudobarrel domain"/>
    <property type="match status" value="2"/>
</dbReference>
<evidence type="ECO:0000256" key="6">
    <source>
        <dbReference type="SAM" id="MobiDB-lite"/>
    </source>
</evidence>
<dbReference type="InterPro" id="IPR015300">
    <property type="entry name" value="DNA-bd_pseudobarrel_sf"/>
</dbReference>
<dbReference type="CDD" id="cd10017">
    <property type="entry name" value="B3_DNA"/>
    <property type="match status" value="1"/>
</dbReference>
<dbReference type="GO" id="GO:0005634">
    <property type="term" value="C:nucleus"/>
    <property type="evidence" value="ECO:0007669"/>
    <property type="project" value="UniProtKB-SubCell"/>
</dbReference>
<accession>A0AAD8QI45</accession>
<keyword evidence="2" id="KW-0805">Transcription regulation</keyword>
<dbReference type="PANTHER" id="PTHR31920:SF145">
    <property type="entry name" value="B3 DOMAIN-CONTAINING PROTEIN REM20-LIKE ISOFORM X1"/>
    <property type="match status" value="1"/>
</dbReference>
<evidence type="ECO:0000256" key="2">
    <source>
        <dbReference type="ARBA" id="ARBA00023015"/>
    </source>
</evidence>
<dbReference type="Proteomes" id="UP001231189">
    <property type="component" value="Unassembled WGS sequence"/>
</dbReference>
<evidence type="ECO:0000259" key="7">
    <source>
        <dbReference type="Pfam" id="PF07727"/>
    </source>
</evidence>
<reference evidence="8" key="1">
    <citation type="submission" date="2023-07" db="EMBL/GenBank/DDBJ databases">
        <title>A chromosome-level genome assembly of Lolium multiflorum.</title>
        <authorList>
            <person name="Chen Y."/>
            <person name="Copetti D."/>
            <person name="Kolliker R."/>
            <person name="Studer B."/>
        </authorList>
    </citation>
    <scope>NUCLEOTIDE SEQUENCE</scope>
    <source>
        <strain evidence="8">02402/16</strain>
        <tissue evidence="8">Leaf</tissue>
    </source>
</reference>
<keyword evidence="4" id="KW-0804">Transcription</keyword>
<feature type="domain" description="Reverse transcriptase Ty1/copia-type" evidence="7">
    <location>
        <begin position="83"/>
        <end position="149"/>
    </location>
</feature>
<dbReference type="Pfam" id="PF07727">
    <property type="entry name" value="RVT_2"/>
    <property type="match status" value="1"/>
</dbReference>
<evidence type="ECO:0000256" key="1">
    <source>
        <dbReference type="ARBA" id="ARBA00004123"/>
    </source>
</evidence>
<comment type="caution">
    <text evidence="8">The sequence shown here is derived from an EMBL/GenBank/DDBJ whole genome shotgun (WGS) entry which is preliminary data.</text>
</comment>
<evidence type="ECO:0000313" key="9">
    <source>
        <dbReference type="Proteomes" id="UP001231189"/>
    </source>
</evidence>
<proteinExistence type="predicted"/>
<dbReference type="SUPFAM" id="SSF101936">
    <property type="entry name" value="DNA-binding pseudobarrel domain"/>
    <property type="match status" value="2"/>
</dbReference>
<dbReference type="GO" id="GO:0003677">
    <property type="term" value="F:DNA binding"/>
    <property type="evidence" value="ECO:0007669"/>
    <property type="project" value="UniProtKB-KW"/>
</dbReference>
<feature type="region of interest" description="Disordered" evidence="6">
    <location>
        <begin position="150"/>
        <end position="189"/>
    </location>
</feature>
<evidence type="ECO:0000313" key="8">
    <source>
        <dbReference type="EMBL" id="KAK1601604.1"/>
    </source>
</evidence>
<dbReference type="AlphaFoldDB" id="A0AAD8QI45"/>
<keyword evidence="9" id="KW-1185">Reference proteome</keyword>
<dbReference type="InterPro" id="IPR050655">
    <property type="entry name" value="Plant_B3_domain"/>
</dbReference>
<evidence type="ECO:0000256" key="4">
    <source>
        <dbReference type="ARBA" id="ARBA00023163"/>
    </source>
</evidence>
<sequence length="883" mass="101336">MHQPKNKKKTLPLMYKIKDKINQAFKINHLIFALHQTLSKIKHMRLSILKKLRKLKLKKVFEALEDSDWVDAMHEELNNFKRNKVWTLVEKPKECRNVIGTKWIFKNKQDEFGNIVRNKARLVAQGFSQVEGIDFGETYAPVARLESIRGASRGGRRRPRHDRSSDEFASNAPRKSVTSRRKNKEVRENYKTMDPVSYSAIRQKNWYDDVPRDEDIAGRRYWCAEQEFIFMDIYEPMKNLRPMQAIDVDILAVNDHFEDAIWVAGNSVDGGRRLHGPQQTDKNALVHLYTSAGKIGQAKGLLPIYSQLLRFFRATICPSGGNNDALRGTLVDLMHLSYKCARDENEERDYTLDIMDFIFHEIHDAMVSRTTIPYAPYIQLLINNSVAKVGEDISGYPLVKHHVKKPYKLKPVSSAVPAPDTFMRDARSSGFAPARHPDVPAMRKQTVPCFVRRQFNNLVGNIFFVATSDEVKYKFHVKKVSSTTRVFGSGYQKFLRDYNLKVGDCIMFGFDNAPELFGIFAEGPDGTEKHRIDEIPTAVVHTKGVMLTTAQTLKKEKLLRERGLGLGVVFVHTLTNTDLKGNGLVMAEMTCVGCEQPSENCGRAERKTTSFNVIVVPGFLHGVNVPCSFRERLNKFTKNWLVARTPNFRKYDLFLRKDRLRTYICGPYWKSLIRAYDIEVGDVVHFEYNEDSLDGLSNLFNVTVYKNNIEKAVVEETVVGDMPSSIRSILYRTVFTDINSVTEQEMAAILFGIYKDVYVTEHEFYELKHQKNFWVHKMDEDNQEFEALISLSGLYMPSEAVDGYRYPVSGKANLSRNGQPLEGEEEDFIDCTYKIEWDLGHVCIQNGWTDFVAAAHIGVDSTVLIKIYPMQEYISLNFVEIIN</sequence>
<protein>
    <recommendedName>
        <fullName evidence="7">Reverse transcriptase Ty1/copia-type domain-containing protein</fullName>
    </recommendedName>
</protein>
<comment type="subcellular location">
    <subcellularLocation>
        <location evidence="1">Nucleus</location>
    </subcellularLocation>
</comment>
<evidence type="ECO:0000256" key="3">
    <source>
        <dbReference type="ARBA" id="ARBA00023125"/>
    </source>
</evidence>
<dbReference type="EMBL" id="JAUUTY010000391">
    <property type="protein sequence ID" value="KAK1601604.1"/>
    <property type="molecule type" value="Genomic_DNA"/>
</dbReference>
<organism evidence="8 9">
    <name type="scientific">Lolium multiflorum</name>
    <name type="common">Italian ryegrass</name>
    <name type="synonym">Lolium perenne subsp. multiflorum</name>
    <dbReference type="NCBI Taxonomy" id="4521"/>
    <lineage>
        <taxon>Eukaryota</taxon>
        <taxon>Viridiplantae</taxon>
        <taxon>Streptophyta</taxon>
        <taxon>Embryophyta</taxon>
        <taxon>Tracheophyta</taxon>
        <taxon>Spermatophyta</taxon>
        <taxon>Magnoliopsida</taxon>
        <taxon>Liliopsida</taxon>
        <taxon>Poales</taxon>
        <taxon>Poaceae</taxon>
        <taxon>BOP clade</taxon>
        <taxon>Pooideae</taxon>
        <taxon>Poodae</taxon>
        <taxon>Poeae</taxon>
        <taxon>Poeae Chloroplast Group 2 (Poeae type)</taxon>
        <taxon>Loliodinae</taxon>
        <taxon>Loliinae</taxon>
        <taxon>Lolium</taxon>
    </lineage>
</organism>
<dbReference type="InterPro" id="IPR003340">
    <property type="entry name" value="B3_DNA-bd"/>
</dbReference>
<keyword evidence="3" id="KW-0238">DNA-binding</keyword>
<name>A0AAD8QI45_LOLMU</name>
<evidence type="ECO:0000256" key="5">
    <source>
        <dbReference type="ARBA" id="ARBA00023242"/>
    </source>
</evidence>
<keyword evidence="5" id="KW-0539">Nucleus</keyword>